<dbReference type="Pfam" id="PF00078">
    <property type="entry name" value="RVT_1"/>
    <property type="match status" value="1"/>
</dbReference>
<dbReference type="InterPro" id="IPR052343">
    <property type="entry name" value="Retrotransposon-Effector_Assoc"/>
</dbReference>
<dbReference type="SUPFAM" id="SSF56219">
    <property type="entry name" value="DNase I-like"/>
    <property type="match status" value="1"/>
</dbReference>
<accession>A0AAF0UI92</accession>
<dbReference type="Proteomes" id="UP001234989">
    <property type="component" value="Chromosome 9"/>
</dbReference>
<dbReference type="InterPro" id="IPR036691">
    <property type="entry name" value="Endo/exonu/phosph_ase_sf"/>
</dbReference>
<reference evidence="2" key="1">
    <citation type="submission" date="2023-08" db="EMBL/GenBank/DDBJ databases">
        <title>A de novo genome assembly of Solanum verrucosum Schlechtendal, a Mexican diploid species geographically isolated from the other diploid A-genome species in potato relatives.</title>
        <authorList>
            <person name="Hosaka K."/>
        </authorList>
    </citation>
    <scope>NUCLEOTIDE SEQUENCE</scope>
    <source>
        <tissue evidence="2">Young leaves</tissue>
    </source>
</reference>
<keyword evidence="3" id="KW-1185">Reference proteome</keyword>
<dbReference type="PANTHER" id="PTHR46890">
    <property type="entry name" value="NON-LTR RETROLELEMENT REVERSE TRANSCRIPTASE-LIKE PROTEIN-RELATED"/>
    <property type="match status" value="1"/>
</dbReference>
<dbReference type="InterPro" id="IPR043502">
    <property type="entry name" value="DNA/RNA_pol_sf"/>
</dbReference>
<dbReference type="PANTHER" id="PTHR46890:SF50">
    <property type="entry name" value="RNA-DIRECTED DNA POLYMERASE, EUKARYOTA, REVERSE TRANSCRIPTASE ZINC-BINDING DOMAIN PROTEIN-RELATED"/>
    <property type="match status" value="1"/>
</dbReference>
<dbReference type="EMBL" id="CP133620">
    <property type="protein sequence ID" value="WMV46642.1"/>
    <property type="molecule type" value="Genomic_DNA"/>
</dbReference>
<feature type="domain" description="Reverse transcriptase" evidence="1">
    <location>
        <begin position="363"/>
        <end position="643"/>
    </location>
</feature>
<evidence type="ECO:0000313" key="3">
    <source>
        <dbReference type="Proteomes" id="UP001234989"/>
    </source>
</evidence>
<evidence type="ECO:0000259" key="1">
    <source>
        <dbReference type="PROSITE" id="PS50878"/>
    </source>
</evidence>
<name>A0AAF0UI92_SOLVR</name>
<dbReference type="AlphaFoldDB" id="A0AAF0UI92"/>
<organism evidence="2 3">
    <name type="scientific">Solanum verrucosum</name>
    <dbReference type="NCBI Taxonomy" id="315347"/>
    <lineage>
        <taxon>Eukaryota</taxon>
        <taxon>Viridiplantae</taxon>
        <taxon>Streptophyta</taxon>
        <taxon>Embryophyta</taxon>
        <taxon>Tracheophyta</taxon>
        <taxon>Spermatophyta</taxon>
        <taxon>Magnoliopsida</taxon>
        <taxon>eudicotyledons</taxon>
        <taxon>Gunneridae</taxon>
        <taxon>Pentapetalae</taxon>
        <taxon>asterids</taxon>
        <taxon>lamiids</taxon>
        <taxon>Solanales</taxon>
        <taxon>Solanaceae</taxon>
        <taxon>Solanoideae</taxon>
        <taxon>Solaneae</taxon>
        <taxon>Solanum</taxon>
    </lineage>
</organism>
<proteinExistence type="predicted"/>
<protein>
    <recommendedName>
        <fullName evidence="1">Reverse transcriptase domain-containing protein</fullName>
    </recommendedName>
</protein>
<dbReference type="PROSITE" id="PS50878">
    <property type="entry name" value="RT_POL"/>
    <property type="match status" value="1"/>
</dbReference>
<dbReference type="SUPFAM" id="SSF56672">
    <property type="entry name" value="DNA/RNA polymerases"/>
    <property type="match status" value="1"/>
</dbReference>
<dbReference type="Gene3D" id="3.60.10.10">
    <property type="entry name" value="Endonuclease/exonuclease/phosphatase"/>
    <property type="match status" value="1"/>
</dbReference>
<gene>
    <name evidence="2" type="ORF">MTR67_040027</name>
</gene>
<dbReference type="InterPro" id="IPR000477">
    <property type="entry name" value="RT_dom"/>
</dbReference>
<dbReference type="CDD" id="cd01650">
    <property type="entry name" value="RT_nLTR_like"/>
    <property type="match status" value="1"/>
</dbReference>
<sequence>MLQTTERKGKRFGGELGAVRSLFPWVIAGDFNVVRFPSEKKNCNRITKAMEDFSDFIEDMELVDPPLVGGSFTWRKGDRHITAARLDRFLFSEEWEISSKKIKQTLMPRVTSDHNPLLLECGNWERSHSYFKFENWWLQTENFKERVKGWWDSEIFVGRPDYILACKMKALKVKLKEWSKIVQGNLGLQKQNILNQLYELDMIQEQRCLSEDELYLWAVLSVDFEEVAKREEVAWRQRSRAIWLKEGDKNTKFFHRTTNSRKRYNNIDSLLINGTNVTNSTTIREEITGFYQNLYGENEHWGPQFSPREQVVLNEEDNFLLQSQFGEQEIKECVFDCAGDKAPGPDGFTMAFFIHCWDAAIQNFHSQGYFEKSFNATFIALIPKKMGATEMKDFRPISLISSVYKIISKVLTERLKKVMSKLVDTHQLAFIKGRQIMDAILIANECVDVRKITKIHGILCKLDIEKAYDHLNWDFMWYTLERIGFGNRWINWLKYCVRTVKFSVLINGSPSGFFPSERGLRQGDPLSHFLFILAMGGLSDMLKTAQSNNVIRGFWTNDSDPRGLSISHLQYADDTLVFCGTEEDQLKHLRIIFILFEAVSGLHINWSKSFVYPVNEVPEINRLAGILGGKVGEMPTTYLGMPLGANSKSKNIWNAMVEKCEKKLVNWKSIPILGWKIDTN</sequence>
<evidence type="ECO:0000313" key="2">
    <source>
        <dbReference type="EMBL" id="WMV46642.1"/>
    </source>
</evidence>